<protein>
    <recommendedName>
        <fullName evidence="7">UDP-3-O-acylglucosamine N-acyltransferase</fullName>
        <ecNumber evidence="7">2.3.1.191</ecNumber>
    </recommendedName>
</protein>
<accession>A0A7D4NQJ1</accession>
<name>A0A7D4NQJ1_9GAMM</name>
<keyword evidence="4 7" id="KW-0677">Repeat</keyword>
<dbReference type="UniPathway" id="UPA00973"/>
<dbReference type="KEGG" id="txa:HQN79_06460"/>
<evidence type="ECO:0000256" key="5">
    <source>
        <dbReference type="ARBA" id="ARBA00023098"/>
    </source>
</evidence>
<dbReference type="InterPro" id="IPR056729">
    <property type="entry name" value="GMPPB_C"/>
</dbReference>
<feature type="active site" description="Proton acceptor" evidence="7">
    <location>
        <position position="241"/>
    </location>
</feature>
<dbReference type="GO" id="GO:0016410">
    <property type="term" value="F:N-acyltransferase activity"/>
    <property type="evidence" value="ECO:0007669"/>
    <property type="project" value="InterPro"/>
</dbReference>
<dbReference type="EC" id="2.3.1.191" evidence="7"/>
<dbReference type="RefSeq" id="WP_173285129.1">
    <property type="nucleotide sequence ID" value="NZ_CP054020.1"/>
</dbReference>
<dbReference type="InterPro" id="IPR020573">
    <property type="entry name" value="UDP_GlcNAc_AcTrfase_non-rep"/>
</dbReference>
<evidence type="ECO:0000313" key="10">
    <source>
        <dbReference type="EMBL" id="QKI89231.1"/>
    </source>
</evidence>
<gene>
    <name evidence="7 10" type="primary">lpxD</name>
    <name evidence="10" type="ORF">HQN79_06460</name>
</gene>
<comment type="function">
    <text evidence="7">Catalyzes the N-acylation of UDP-3-O-acylglucosamine using 3-hydroxyacyl-ACP as the acyl donor. Is involved in the biosynthesis of lipid A, a phosphorylated glycolipid that anchors the lipopolysaccharide to the outer membrane of the cell.</text>
</comment>
<dbReference type="AlphaFoldDB" id="A0A7D4NQJ1"/>
<dbReference type="InterPro" id="IPR001451">
    <property type="entry name" value="Hexapep"/>
</dbReference>
<keyword evidence="2 7" id="KW-0441">Lipid A biosynthesis</keyword>
<evidence type="ECO:0000313" key="11">
    <source>
        <dbReference type="Proteomes" id="UP000504724"/>
    </source>
</evidence>
<dbReference type="InterPro" id="IPR011004">
    <property type="entry name" value="Trimer_LpxA-like_sf"/>
</dbReference>
<dbReference type="GO" id="GO:0103118">
    <property type="term" value="F:UDP-3-O-[(3R)-3-hydroxyacyl]-glucosamine N-acyltransferase activity"/>
    <property type="evidence" value="ECO:0007669"/>
    <property type="project" value="UniProtKB-EC"/>
</dbReference>
<dbReference type="NCBIfam" id="NF002060">
    <property type="entry name" value="PRK00892.1"/>
    <property type="match status" value="1"/>
</dbReference>
<evidence type="ECO:0000256" key="4">
    <source>
        <dbReference type="ARBA" id="ARBA00022737"/>
    </source>
</evidence>
<dbReference type="Pfam" id="PF00132">
    <property type="entry name" value="Hexapep"/>
    <property type="match status" value="1"/>
</dbReference>
<keyword evidence="3 7" id="KW-0808">Transferase</keyword>
<evidence type="ECO:0000259" key="9">
    <source>
        <dbReference type="Pfam" id="PF25087"/>
    </source>
</evidence>
<evidence type="ECO:0000256" key="6">
    <source>
        <dbReference type="ARBA" id="ARBA00023315"/>
    </source>
</evidence>
<dbReference type="Proteomes" id="UP000504724">
    <property type="component" value="Chromosome"/>
</dbReference>
<proteinExistence type="inferred from homology"/>
<dbReference type="Gene3D" id="3.40.1390.10">
    <property type="entry name" value="MurE/MurF, N-terminal domain"/>
    <property type="match status" value="1"/>
</dbReference>
<dbReference type="GO" id="GO:0009245">
    <property type="term" value="P:lipid A biosynthetic process"/>
    <property type="evidence" value="ECO:0007669"/>
    <property type="project" value="UniProtKB-UniRule"/>
</dbReference>
<comment type="pathway">
    <text evidence="7">Bacterial outer membrane biogenesis; LPS lipid A biosynthesis.</text>
</comment>
<keyword evidence="5 7" id="KW-0443">Lipid metabolism</keyword>
<evidence type="ECO:0000256" key="3">
    <source>
        <dbReference type="ARBA" id="ARBA00022679"/>
    </source>
</evidence>
<dbReference type="PANTHER" id="PTHR43378:SF2">
    <property type="entry name" value="UDP-3-O-ACYLGLUCOSAMINE N-ACYLTRANSFERASE 1, MITOCHONDRIAL-RELATED"/>
    <property type="match status" value="1"/>
</dbReference>
<dbReference type="HAMAP" id="MF_00523">
    <property type="entry name" value="LpxD"/>
    <property type="match status" value="1"/>
</dbReference>
<keyword evidence="11" id="KW-1185">Reference proteome</keyword>
<dbReference type="InterPro" id="IPR007691">
    <property type="entry name" value="LpxD"/>
</dbReference>
<evidence type="ECO:0000256" key="2">
    <source>
        <dbReference type="ARBA" id="ARBA00022556"/>
    </source>
</evidence>
<dbReference type="GO" id="GO:0016020">
    <property type="term" value="C:membrane"/>
    <property type="evidence" value="ECO:0007669"/>
    <property type="project" value="GOC"/>
</dbReference>
<dbReference type="Gene3D" id="1.20.5.170">
    <property type="match status" value="1"/>
</dbReference>
<feature type="domain" description="Mannose-1-phosphate guanyltransferase C-terminal" evidence="9">
    <location>
        <begin position="128"/>
        <end position="220"/>
    </location>
</feature>
<organism evidence="10 11">
    <name type="scientific">Thiomicrorhabdus xiamenensis</name>
    <dbReference type="NCBI Taxonomy" id="2739063"/>
    <lineage>
        <taxon>Bacteria</taxon>
        <taxon>Pseudomonadati</taxon>
        <taxon>Pseudomonadota</taxon>
        <taxon>Gammaproteobacteria</taxon>
        <taxon>Thiotrichales</taxon>
        <taxon>Piscirickettsiaceae</taxon>
        <taxon>Thiomicrorhabdus</taxon>
    </lineage>
</organism>
<sequence>MRIDSLLSVLDRNQIDYQFSGDKSVEINRVAGLDNASQDSLSFLNSNKFIDSLNQTLAGVVVLRSEFQAQCPTNSISVHDPYFVYSLLAQVVYPDAAPFSGVAESASVALTADLEEQVCIEDQVVVKENVSIGCQTWVQSGAVIHRNVKIGAHCKIGSNVVIHENCIIGDHTRIESGAIIGGDGFGWAPNRGQWSKIPQVGRVVIGNHVSIGNNSCVDRGAIEDTVIEDHCIIDNLVHIAHNVVIGEGSAIAGQAGFAGTTKIGKHNIVAGQAGFAGHLSTADNCHFAAKSGVTQTVKNSGAYSGFPVQETAKWQKQIVRQRNLDKMAMQIKELQKQLKELQNNN</sequence>
<comment type="catalytic activity">
    <reaction evidence="7">
        <text>a UDP-3-O-[(3R)-3-hydroxyacyl]-alpha-D-glucosamine + a (3R)-hydroxyacyl-[ACP] = a UDP-2-N,3-O-bis[(3R)-3-hydroxyacyl]-alpha-D-glucosamine + holo-[ACP] + H(+)</text>
        <dbReference type="Rhea" id="RHEA:53836"/>
        <dbReference type="Rhea" id="RHEA-COMP:9685"/>
        <dbReference type="Rhea" id="RHEA-COMP:9945"/>
        <dbReference type="ChEBI" id="CHEBI:15378"/>
        <dbReference type="ChEBI" id="CHEBI:64479"/>
        <dbReference type="ChEBI" id="CHEBI:78827"/>
        <dbReference type="ChEBI" id="CHEBI:137740"/>
        <dbReference type="ChEBI" id="CHEBI:137748"/>
        <dbReference type="EC" id="2.3.1.191"/>
    </reaction>
</comment>
<comment type="subunit">
    <text evidence="7">Homotrimer.</text>
</comment>
<keyword evidence="1 7" id="KW-0444">Lipid biosynthesis</keyword>
<dbReference type="SUPFAM" id="SSF51161">
    <property type="entry name" value="Trimeric LpxA-like enzymes"/>
    <property type="match status" value="1"/>
</dbReference>
<keyword evidence="6 7" id="KW-0012">Acyltransferase</keyword>
<evidence type="ECO:0000259" key="8">
    <source>
        <dbReference type="Pfam" id="PF04613"/>
    </source>
</evidence>
<dbReference type="EMBL" id="CP054020">
    <property type="protein sequence ID" value="QKI89231.1"/>
    <property type="molecule type" value="Genomic_DNA"/>
</dbReference>
<feature type="domain" description="UDP-3-O-[3-hydroxymyristoyl] glucosamine N-acyltransferase non-repeat region" evidence="8">
    <location>
        <begin position="25"/>
        <end position="90"/>
    </location>
</feature>
<dbReference type="Gene3D" id="2.160.10.10">
    <property type="entry name" value="Hexapeptide repeat proteins"/>
    <property type="match status" value="1"/>
</dbReference>
<dbReference type="PANTHER" id="PTHR43378">
    <property type="entry name" value="UDP-3-O-ACYLGLUCOSAMINE N-ACYLTRANSFERASE"/>
    <property type="match status" value="1"/>
</dbReference>
<dbReference type="Pfam" id="PF25087">
    <property type="entry name" value="GMPPB_C"/>
    <property type="match status" value="1"/>
</dbReference>
<evidence type="ECO:0000256" key="7">
    <source>
        <dbReference type="HAMAP-Rule" id="MF_00523"/>
    </source>
</evidence>
<evidence type="ECO:0000256" key="1">
    <source>
        <dbReference type="ARBA" id="ARBA00022516"/>
    </source>
</evidence>
<reference evidence="10 11" key="1">
    <citation type="submission" date="2020-05" db="EMBL/GenBank/DDBJ databases">
        <title>Thiomicrorhabdus sediminis sp.nov. and Thiomicrorhabdus xiamenensis sp.nov., novel sulfur-oxidizing bacteria isolated from coastal sediment.</title>
        <authorList>
            <person name="Liu X."/>
        </authorList>
    </citation>
    <scope>NUCLEOTIDE SEQUENCE [LARGE SCALE GENOMIC DNA]</scope>
    <source>
        <strain evidence="10 11">G2</strain>
    </source>
</reference>
<dbReference type="NCBIfam" id="TIGR01853">
    <property type="entry name" value="lipid_A_lpxD"/>
    <property type="match status" value="1"/>
</dbReference>
<comment type="similarity">
    <text evidence="7">Belongs to the transferase hexapeptide repeat family. LpxD subfamily.</text>
</comment>
<dbReference type="Pfam" id="PF04613">
    <property type="entry name" value="LpxD"/>
    <property type="match status" value="1"/>
</dbReference>
<dbReference type="CDD" id="cd03352">
    <property type="entry name" value="LbH_LpxD"/>
    <property type="match status" value="1"/>
</dbReference>